<accession>A0A494YDK5</accession>
<dbReference type="Pfam" id="PF16571">
    <property type="entry name" value="FBP_C"/>
    <property type="match status" value="1"/>
</dbReference>
<protein>
    <submittedName>
        <fullName evidence="3">Elongation factor G-binding protein</fullName>
    </submittedName>
</protein>
<evidence type="ECO:0000259" key="2">
    <source>
        <dbReference type="Pfam" id="PF16571"/>
    </source>
</evidence>
<reference evidence="3 4" key="1">
    <citation type="submission" date="2018-10" db="EMBL/GenBank/DDBJ databases">
        <title>Cohnella sp. M2MS4P-1, whole genome shotgun sequence.</title>
        <authorList>
            <person name="Tuo L."/>
        </authorList>
    </citation>
    <scope>NUCLEOTIDE SEQUENCE [LARGE SCALE GENOMIC DNA]</scope>
    <source>
        <strain evidence="3 4">M2MS4P-1</strain>
    </source>
</reference>
<dbReference type="Proteomes" id="UP000282076">
    <property type="component" value="Unassembled WGS sequence"/>
</dbReference>
<feature type="domain" description="Elongation factor G-binding protein N-terminal" evidence="1">
    <location>
        <begin position="5"/>
        <end position="87"/>
    </location>
</feature>
<dbReference type="Gene3D" id="1.20.1280.250">
    <property type="match status" value="1"/>
</dbReference>
<dbReference type="GO" id="GO:0003746">
    <property type="term" value="F:translation elongation factor activity"/>
    <property type="evidence" value="ECO:0007669"/>
    <property type="project" value="UniProtKB-KW"/>
</dbReference>
<organism evidence="3 4">
    <name type="scientific">Cohnella endophytica</name>
    <dbReference type="NCBI Taxonomy" id="2419778"/>
    <lineage>
        <taxon>Bacteria</taxon>
        <taxon>Bacillati</taxon>
        <taxon>Bacillota</taxon>
        <taxon>Bacilli</taxon>
        <taxon>Bacillales</taxon>
        <taxon>Paenibacillaceae</taxon>
        <taxon>Cohnella</taxon>
    </lineage>
</organism>
<dbReference type="CDD" id="cd16342">
    <property type="entry name" value="FusC_FusB"/>
    <property type="match status" value="1"/>
</dbReference>
<dbReference type="OrthoDB" id="1891078at2"/>
<dbReference type="Pfam" id="PF07299">
    <property type="entry name" value="EF-G-binding_N"/>
    <property type="match status" value="1"/>
</dbReference>
<dbReference type="AlphaFoldDB" id="A0A494YDK5"/>
<dbReference type="EMBL" id="RBZM01000001">
    <property type="protein sequence ID" value="RKP58095.1"/>
    <property type="molecule type" value="Genomic_DNA"/>
</dbReference>
<evidence type="ECO:0000313" key="4">
    <source>
        <dbReference type="Proteomes" id="UP000282076"/>
    </source>
</evidence>
<dbReference type="InterPro" id="IPR032330">
    <property type="entry name" value="EF-G-binding_C"/>
</dbReference>
<dbReference type="InterPro" id="IPR038344">
    <property type="entry name" value="EF-G_N_sf"/>
</dbReference>
<keyword evidence="4" id="KW-1185">Reference proteome</keyword>
<proteinExistence type="predicted"/>
<keyword evidence="3" id="KW-0251">Elongation factor</keyword>
<dbReference type="RefSeq" id="WP_120973873.1">
    <property type="nucleotide sequence ID" value="NZ_RBZM01000001.1"/>
</dbReference>
<evidence type="ECO:0000313" key="3">
    <source>
        <dbReference type="EMBL" id="RKP58095.1"/>
    </source>
</evidence>
<name>A0A494YDK5_9BACL</name>
<feature type="domain" description="Elongation factor G-binding protein C-terminal treble-clef zinc-finger" evidence="2">
    <location>
        <begin position="101"/>
        <end position="201"/>
    </location>
</feature>
<dbReference type="InterPro" id="IPR010841">
    <property type="entry name" value="EF-G-binding_N"/>
</dbReference>
<comment type="caution">
    <text evidence="3">The sequence shown here is derived from an EMBL/GenBank/DDBJ whole genome shotgun (WGS) entry which is preliminary data.</text>
</comment>
<evidence type="ECO:0000259" key="1">
    <source>
        <dbReference type="Pfam" id="PF07299"/>
    </source>
</evidence>
<sequence>MSTPFIRNHHFNLIKNQANNLLNAIRTVADLRVVETVRSSVEATIVELFPEASEEQLKLLRAVITLETASDFQRYYASLEPFLTEFPRITKDQIVKLFPKNKKLSIPDLQSIDYRYVTYLSWVDVGSNKLFIVYERNGKFVGVEGRATPTNKKNYCFVCNKYEELALFSAVSKKRPANASPDYYKAVGNYLCADSRECNKKLTDVTALEGFLRAVLE</sequence>
<keyword evidence="3" id="KW-0648">Protein biosynthesis</keyword>
<gene>
    <name evidence="3" type="ORF">D7Z26_00905</name>
</gene>